<reference evidence="3" key="1">
    <citation type="submission" date="2019-07" db="EMBL/GenBank/DDBJ databases">
        <title>Shewanella sp. YLB-08 draft genomic sequence.</title>
        <authorList>
            <person name="Yu L."/>
        </authorList>
    </citation>
    <scope>NUCLEOTIDE SEQUENCE [LARGE SCALE GENOMIC DNA]</scope>
    <source>
        <strain evidence="3">JCM 20706</strain>
    </source>
</reference>
<evidence type="ECO:0000313" key="2">
    <source>
        <dbReference type="EMBL" id="TRY13957.1"/>
    </source>
</evidence>
<dbReference type="RefSeq" id="WP_144040527.1">
    <property type="nucleotide sequence ID" value="NZ_BMPL01000014.1"/>
</dbReference>
<sequence length="91" mass="9225">MQIPPSYSSGQAGLQSAQSGLTQATVDVAAPTAAPSRPNPSAESSEARPVENVDKTEALVSAVEAQNQGEASAEVLETSSETVGTIINIEV</sequence>
<dbReference type="Proteomes" id="UP000318126">
    <property type="component" value="Unassembled WGS sequence"/>
</dbReference>
<comment type="caution">
    <text evidence="2">The sequence shown here is derived from an EMBL/GenBank/DDBJ whole genome shotgun (WGS) entry which is preliminary data.</text>
</comment>
<name>A0A553JNB7_SHEHA</name>
<protein>
    <submittedName>
        <fullName evidence="2">Chemotaxis protein</fullName>
    </submittedName>
</protein>
<proteinExistence type="predicted"/>
<dbReference type="AlphaFoldDB" id="A0A553JNB7"/>
<feature type="compositionally biased region" description="Low complexity" evidence="1">
    <location>
        <begin position="8"/>
        <end position="35"/>
    </location>
</feature>
<gene>
    <name evidence="2" type="ORF">FN961_12570</name>
</gene>
<evidence type="ECO:0000313" key="3">
    <source>
        <dbReference type="Proteomes" id="UP000318126"/>
    </source>
</evidence>
<organism evidence="2 3">
    <name type="scientific">Shewanella hanedai</name>
    <name type="common">Alteromonas hanedai</name>
    <dbReference type="NCBI Taxonomy" id="25"/>
    <lineage>
        <taxon>Bacteria</taxon>
        <taxon>Pseudomonadati</taxon>
        <taxon>Pseudomonadota</taxon>
        <taxon>Gammaproteobacteria</taxon>
        <taxon>Alteromonadales</taxon>
        <taxon>Shewanellaceae</taxon>
        <taxon>Shewanella</taxon>
    </lineage>
</organism>
<dbReference type="EMBL" id="VKGK01000014">
    <property type="protein sequence ID" value="TRY13957.1"/>
    <property type="molecule type" value="Genomic_DNA"/>
</dbReference>
<accession>A0A553JNB7</accession>
<evidence type="ECO:0000256" key="1">
    <source>
        <dbReference type="SAM" id="MobiDB-lite"/>
    </source>
</evidence>
<feature type="region of interest" description="Disordered" evidence="1">
    <location>
        <begin position="1"/>
        <end position="53"/>
    </location>
</feature>
<keyword evidence="3" id="KW-1185">Reference proteome</keyword>
<dbReference type="OrthoDB" id="6270180at2"/>